<dbReference type="Pfam" id="PF00989">
    <property type="entry name" value="PAS"/>
    <property type="match status" value="1"/>
</dbReference>
<evidence type="ECO:0000256" key="1">
    <source>
        <dbReference type="SAM" id="MobiDB-lite"/>
    </source>
</evidence>
<dbReference type="InterPro" id="IPR013767">
    <property type="entry name" value="PAS_fold"/>
</dbReference>
<dbReference type="SUPFAM" id="SSF55785">
    <property type="entry name" value="PYP-like sensor domain (PAS domain)"/>
    <property type="match status" value="2"/>
</dbReference>
<dbReference type="PROSITE" id="PS50887">
    <property type="entry name" value="GGDEF"/>
    <property type="match status" value="1"/>
</dbReference>
<dbReference type="InterPro" id="IPR052155">
    <property type="entry name" value="Biofilm_reg_signaling"/>
</dbReference>
<dbReference type="Gene3D" id="3.30.70.270">
    <property type="match status" value="1"/>
</dbReference>
<feature type="domain" description="PAC" evidence="4">
    <location>
        <begin position="444"/>
        <end position="494"/>
    </location>
</feature>
<dbReference type="SMART" id="SM00086">
    <property type="entry name" value="PAC"/>
    <property type="match status" value="1"/>
</dbReference>
<dbReference type="Gene3D" id="3.30.450.20">
    <property type="entry name" value="PAS domain"/>
    <property type="match status" value="3"/>
</dbReference>
<name>A0A2N8KYB4_9BURK</name>
<evidence type="ECO:0000259" key="5">
    <source>
        <dbReference type="PROSITE" id="PS50887"/>
    </source>
</evidence>
<dbReference type="InterPro" id="IPR029787">
    <property type="entry name" value="Nucleotide_cyclase"/>
</dbReference>
<dbReference type="SUPFAM" id="SSF55073">
    <property type="entry name" value="Nucleotide cyclase"/>
    <property type="match status" value="1"/>
</dbReference>
<feature type="domain" description="PAS" evidence="3">
    <location>
        <begin position="364"/>
        <end position="419"/>
    </location>
</feature>
<dbReference type="InterPro" id="IPR001610">
    <property type="entry name" value="PAC"/>
</dbReference>
<dbReference type="CDD" id="cd01949">
    <property type="entry name" value="GGDEF"/>
    <property type="match status" value="1"/>
</dbReference>
<feature type="transmembrane region" description="Helical" evidence="2">
    <location>
        <begin position="41"/>
        <end position="59"/>
    </location>
</feature>
<dbReference type="OrthoDB" id="9813903at2"/>
<dbReference type="GO" id="GO:0006355">
    <property type="term" value="P:regulation of DNA-templated transcription"/>
    <property type="evidence" value="ECO:0007669"/>
    <property type="project" value="InterPro"/>
</dbReference>
<dbReference type="SMART" id="SM00267">
    <property type="entry name" value="GGDEF"/>
    <property type="match status" value="1"/>
</dbReference>
<feature type="compositionally biased region" description="Polar residues" evidence="1">
    <location>
        <begin position="15"/>
        <end position="26"/>
    </location>
</feature>
<dbReference type="NCBIfam" id="TIGR00254">
    <property type="entry name" value="GGDEF"/>
    <property type="match status" value="1"/>
</dbReference>
<evidence type="ECO:0000313" key="6">
    <source>
        <dbReference type="EMBL" id="PND38444.1"/>
    </source>
</evidence>
<dbReference type="InterPro" id="IPR035965">
    <property type="entry name" value="PAS-like_dom_sf"/>
</dbReference>
<keyword evidence="7" id="KW-1185">Reference proteome</keyword>
<keyword evidence="2" id="KW-1133">Transmembrane helix</keyword>
<sequence>MRISPHARAPGLIQNRANTTAGTPRMTTPLPPAPDARRTLMLLRISAASLLLALLLLFTPSPRELAALPLGAALLALLPLLRSLARTEQAKASAASAADERERQLLDAIEALPAGFELWDAEDRLLLCNQRIREDYPQVTEYLVPGLRFKDVLRQSLAAGLVTEARGREADWLAERLAERGQRLRPRLQQFGDRWLHLYEQRTASGQLVCIRLDVTELVETQHALARAQAAAQAERQLLERAVDAMPAGIEIYDEQDRLLLANRRVVSWMPHLDYAQMLGKTFAFMLEQTRAAGALPVEAHGMEEAWMAERLARRGRSEQAHLQQLSSGLWLRVSETRTPEGFLVAVRQDISDLVLKERELQASQAQLQAIIMTAGVAIVTIDAAGHMLSCNPAVERLFGHRAGEMLGQNVSLLMDEPDRGAHDHYLRRREGSDGERELPLLGRTREFNALHKSGRSLTVQVSVSEIRGPQGKQYVGVITDLTERKQFEIELQHANEQLLRLSTTDALTELANRRLLMQKLEEEWRRGLRLGTPLSLLLVDVDHFKLYNDHYGHQAGDSCLVRVAEALRASVGRPTDVVARYGGEEFVLLLAQTDATGAMAVAERCRASIRQAAIEHAVSPQGPLLTLSLGVISAVPLRGGTASQWLAQADLALYQAKAQGRDRAVAAGLFNPI</sequence>
<dbReference type="SMART" id="SM00091">
    <property type="entry name" value="PAS"/>
    <property type="match status" value="2"/>
</dbReference>
<dbReference type="InterPro" id="IPR000014">
    <property type="entry name" value="PAS"/>
</dbReference>
<dbReference type="InterPro" id="IPR000160">
    <property type="entry name" value="GGDEF_dom"/>
</dbReference>
<dbReference type="Proteomes" id="UP000235916">
    <property type="component" value="Unassembled WGS sequence"/>
</dbReference>
<reference evidence="6 7" key="1">
    <citation type="submission" date="2018-01" db="EMBL/GenBank/DDBJ databases">
        <title>Draft genome sequence of Paucibacter aquatile CR182 isolated from freshwater of the Nakdong River.</title>
        <authorList>
            <person name="Choi A."/>
            <person name="Chung E.J."/>
        </authorList>
    </citation>
    <scope>NUCLEOTIDE SEQUENCE [LARGE SCALE GENOMIC DNA]</scope>
    <source>
        <strain evidence="6 7">CR182</strain>
    </source>
</reference>
<evidence type="ECO:0008006" key="8">
    <source>
        <dbReference type="Google" id="ProtNLM"/>
    </source>
</evidence>
<accession>A0A2N8KYB4</accession>
<evidence type="ECO:0000256" key="2">
    <source>
        <dbReference type="SAM" id="Phobius"/>
    </source>
</evidence>
<gene>
    <name evidence="6" type="ORF">C1O66_13550</name>
</gene>
<dbReference type="InterPro" id="IPR043128">
    <property type="entry name" value="Rev_trsase/Diguanyl_cyclase"/>
</dbReference>
<dbReference type="EMBL" id="POSP01000003">
    <property type="protein sequence ID" value="PND38444.1"/>
    <property type="molecule type" value="Genomic_DNA"/>
</dbReference>
<evidence type="ECO:0000313" key="7">
    <source>
        <dbReference type="Proteomes" id="UP000235916"/>
    </source>
</evidence>
<feature type="domain" description="GGDEF" evidence="5">
    <location>
        <begin position="533"/>
        <end position="670"/>
    </location>
</feature>
<dbReference type="GO" id="GO:0003824">
    <property type="term" value="F:catalytic activity"/>
    <property type="evidence" value="ECO:0007669"/>
    <property type="project" value="UniProtKB-ARBA"/>
</dbReference>
<dbReference type="NCBIfam" id="TIGR00229">
    <property type="entry name" value="sensory_box"/>
    <property type="match status" value="1"/>
</dbReference>
<keyword evidence="2" id="KW-0812">Transmembrane</keyword>
<dbReference type="AlphaFoldDB" id="A0A2N8KYB4"/>
<evidence type="ECO:0000259" key="4">
    <source>
        <dbReference type="PROSITE" id="PS50113"/>
    </source>
</evidence>
<organism evidence="6 7">
    <name type="scientific">Kinneretia aquatilis</name>
    <dbReference type="NCBI Taxonomy" id="2070761"/>
    <lineage>
        <taxon>Bacteria</taxon>
        <taxon>Pseudomonadati</taxon>
        <taxon>Pseudomonadota</taxon>
        <taxon>Betaproteobacteria</taxon>
        <taxon>Burkholderiales</taxon>
        <taxon>Sphaerotilaceae</taxon>
        <taxon>Roseateles</taxon>
    </lineage>
</organism>
<dbReference type="CDD" id="cd00130">
    <property type="entry name" value="PAS"/>
    <property type="match status" value="1"/>
</dbReference>
<dbReference type="PROSITE" id="PS50112">
    <property type="entry name" value="PAS"/>
    <property type="match status" value="1"/>
</dbReference>
<protein>
    <recommendedName>
        <fullName evidence="8">Sensor domain-containing diguanylate cyclase</fullName>
    </recommendedName>
</protein>
<dbReference type="FunFam" id="3.30.70.270:FF:000001">
    <property type="entry name" value="Diguanylate cyclase domain protein"/>
    <property type="match status" value="1"/>
</dbReference>
<dbReference type="PANTHER" id="PTHR44757">
    <property type="entry name" value="DIGUANYLATE CYCLASE DGCP"/>
    <property type="match status" value="1"/>
</dbReference>
<proteinExistence type="predicted"/>
<dbReference type="PROSITE" id="PS50113">
    <property type="entry name" value="PAC"/>
    <property type="match status" value="1"/>
</dbReference>
<dbReference type="Pfam" id="PF12860">
    <property type="entry name" value="PAS_7"/>
    <property type="match status" value="2"/>
</dbReference>
<feature type="region of interest" description="Disordered" evidence="1">
    <location>
        <begin position="1"/>
        <end position="33"/>
    </location>
</feature>
<evidence type="ECO:0000259" key="3">
    <source>
        <dbReference type="PROSITE" id="PS50112"/>
    </source>
</evidence>
<comment type="caution">
    <text evidence="6">The sequence shown here is derived from an EMBL/GenBank/DDBJ whole genome shotgun (WGS) entry which is preliminary data.</text>
</comment>
<dbReference type="InterPro" id="IPR000700">
    <property type="entry name" value="PAS-assoc_C"/>
</dbReference>
<dbReference type="Pfam" id="PF00990">
    <property type="entry name" value="GGDEF"/>
    <property type="match status" value="1"/>
</dbReference>
<dbReference type="PANTHER" id="PTHR44757:SF2">
    <property type="entry name" value="BIOFILM ARCHITECTURE MAINTENANCE PROTEIN MBAA"/>
    <property type="match status" value="1"/>
</dbReference>
<keyword evidence="2" id="KW-0472">Membrane</keyword>